<dbReference type="InterPro" id="IPR040079">
    <property type="entry name" value="Glutathione_S-Trfase"/>
</dbReference>
<evidence type="ECO:0000313" key="5">
    <source>
        <dbReference type="Proteomes" id="UP000256970"/>
    </source>
</evidence>
<dbReference type="Gene3D" id="3.40.30.10">
    <property type="entry name" value="Glutaredoxin"/>
    <property type="match status" value="1"/>
</dbReference>
<dbReference type="EMBL" id="FNXT01000180">
    <property type="protein sequence ID" value="SZX61848.1"/>
    <property type="molecule type" value="Genomic_DNA"/>
</dbReference>
<dbReference type="CDD" id="cd03039">
    <property type="entry name" value="GST_N_Sigma_like"/>
    <property type="match status" value="1"/>
</dbReference>
<dbReference type="STRING" id="3088.A0A383WPB2"/>
<reference evidence="4 5" key="1">
    <citation type="submission" date="2016-10" db="EMBL/GenBank/DDBJ databases">
        <authorList>
            <person name="Cai Z."/>
        </authorList>
    </citation>
    <scope>NUCLEOTIDE SEQUENCE [LARGE SCALE GENOMIC DNA]</scope>
</reference>
<proteinExistence type="predicted"/>
<evidence type="ECO:0000313" key="4">
    <source>
        <dbReference type="EMBL" id="SZX79009.1"/>
    </source>
</evidence>
<name>A0A383WPB2_TETOB</name>
<sequence length="235" mass="25702">MPLTLHYANLPGRAETARLLLTLGGVEFVDKRFSYAEWPAIKPTMPFQMVPVLQLEDGRMLAEMAAIDRYCAAITGVLPTDPLLLADIEQAYFFLEDIFQPTQPVMALERNPASTAEEKAQAWQQLLQPDGPFKQRLALLDKWIAKRWDASPGHFLAGQQLTHVDLGLFTTLSTARSGFMPGLPRDILAAYPALAGFRNAVAAAPGVAAYYAKEADEVRQAGFRTDNAAAAEAPA</sequence>
<gene>
    <name evidence="4" type="ORF">BQ4739_LOCUS19307</name>
    <name evidence="3" type="ORF">BQ4739_LOCUS2410</name>
</gene>
<dbReference type="PROSITE" id="PS50404">
    <property type="entry name" value="GST_NTER"/>
    <property type="match status" value="1"/>
</dbReference>
<evidence type="ECO:0000259" key="2">
    <source>
        <dbReference type="PROSITE" id="PS50405"/>
    </source>
</evidence>
<feature type="domain" description="GST C-terminal" evidence="2">
    <location>
        <begin position="81"/>
        <end position="223"/>
    </location>
</feature>
<feature type="domain" description="GST N-terminal" evidence="1">
    <location>
        <begin position="1"/>
        <end position="79"/>
    </location>
</feature>
<evidence type="ECO:0000259" key="1">
    <source>
        <dbReference type="PROSITE" id="PS50404"/>
    </source>
</evidence>
<dbReference type="PANTHER" id="PTHR11571:SF150">
    <property type="entry name" value="GLUTATHIONE S-TRANSFERASE"/>
    <property type="match status" value="1"/>
</dbReference>
<dbReference type="AlphaFoldDB" id="A0A383WPB2"/>
<evidence type="ECO:0000313" key="3">
    <source>
        <dbReference type="EMBL" id="SZX61848.1"/>
    </source>
</evidence>
<dbReference type="InterPro" id="IPR010987">
    <property type="entry name" value="Glutathione-S-Trfase_C-like"/>
</dbReference>
<dbReference type="PROSITE" id="PS50405">
    <property type="entry name" value="GST_CTER"/>
    <property type="match status" value="1"/>
</dbReference>
<keyword evidence="5" id="KW-1185">Reference proteome</keyword>
<dbReference type="SUPFAM" id="SSF47616">
    <property type="entry name" value="GST C-terminal domain-like"/>
    <property type="match status" value="1"/>
</dbReference>
<dbReference type="Pfam" id="PF14497">
    <property type="entry name" value="GST_C_3"/>
    <property type="match status" value="1"/>
</dbReference>
<dbReference type="InterPro" id="IPR004045">
    <property type="entry name" value="Glutathione_S-Trfase_N"/>
</dbReference>
<dbReference type="Proteomes" id="UP000256970">
    <property type="component" value="Unassembled WGS sequence"/>
</dbReference>
<dbReference type="InterPro" id="IPR050213">
    <property type="entry name" value="GST_superfamily"/>
</dbReference>
<dbReference type="GO" id="GO:0004364">
    <property type="term" value="F:glutathione transferase activity"/>
    <property type="evidence" value="ECO:0007669"/>
    <property type="project" value="TreeGrafter"/>
</dbReference>
<dbReference type="Gene3D" id="1.20.1050.10">
    <property type="match status" value="1"/>
</dbReference>
<accession>A0A383WPB2</accession>
<dbReference type="InterPro" id="IPR004046">
    <property type="entry name" value="GST_C"/>
</dbReference>
<dbReference type="SFLD" id="SFLDS00019">
    <property type="entry name" value="Glutathione_Transferase_(cytos"/>
    <property type="match status" value="1"/>
</dbReference>
<dbReference type="SUPFAM" id="SSF52833">
    <property type="entry name" value="Thioredoxin-like"/>
    <property type="match status" value="1"/>
</dbReference>
<evidence type="ECO:0008006" key="6">
    <source>
        <dbReference type="Google" id="ProtNLM"/>
    </source>
</evidence>
<dbReference type="GO" id="GO:0006749">
    <property type="term" value="P:glutathione metabolic process"/>
    <property type="evidence" value="ECO:0007669"/>
    <property type="project" value="TreeGrafter"/>
</dbReference>
<organism evidence="4 5">
    <name type="scientific">Tetradesmus obliquus</name>
    <name type="common">Green alga</name>
    <name type="synonym">Acutodesmus obliquus</name>
    <dbReference type="NCBI Taxonomy" id="3088"/>
    <lineage>
        <taxon>Eukaryota</taxon>
        <taxon>Viridiplantae</taxon>
        <taxon>Chlorophyta</taxon>
        <taxon>core chlorophytes</taxon>
        <taxon>Chlorophyceae</taxon>
        <taxon>CS clade</taxon>
        <taxon>Sphaeropleales</taxon>
        <taxon>Scenedesmaceae</taxon>
        <taxon>Tetradesmus</taxon>
    </lineage>
</organism>
<dbReference type="InterPro" id="IPR036282">
    <property type="entry name" value="Glutathione-S-Trfase_C_sf"/>
</dbReference>
<dbReference type="PANTHER" id="PTHR11571">
    <property type="entry name" value="GLUTATHIONE S-TRANSFERASE"/>
    <property type="match status" value="1"/>
</dbReference>
<protein>
    <recommendedName>
        <fullName evidence="6">Glutathione S-transferase</fullName>
    </recommendedName>
</protein>
<dbReference type="InterPro" id="IPR036249">
    <property type="entry name" value="Thioredoxin-like_sf"/>
</dbReference>
<dbReference type="EMBL" id="FNXT01001347">
    <property type="protein sequence ID" value="SZX79009.1"/>
    <property type="molecule type" value="Genomic_DNA"/>
</dbReference>